<dbReference type="Proteomes" id="UP000014974">
    <property type="component" value="Unassembled WGS sequence"/>
</dbReference>
<organism evidence="1 2">
    <name type="scientific">Cyclobacterium qasimii M12-11B</name>
    <dbReference type="NCBI Taxonomy" id="641524"/>
    <lineage>
        <taxon>Bacteria</taxon>
        <taxon>Pseudomonadati</taxon>
        <taxon>Bacteroidota</taxon>
        <taxon>Cytophagia</taxon>
        <taxon>Cytophagales</taxon>
        <taxon>Cyclobacteriaceae</taxon>
        <taxon>Cyclobacterium</taxon>
    </lineage>
</organism>
<protein>
    <submittedName>
        <fullName evidence="1">Uncharacterized protein</fullName>
    </submittedName>
</protein>
<accession>S7VR30</accession>
<evidence type="ECO:0000313" key="1">
    <source>
        <dbReference type="EMBL" id="EPR71832.1"/>
    </source>
</evidence>
<dbReference type="AlphaFoldDB" id="S7VR30"/>
<reference evidence="1 2" key="1">
    <citation type="journal article" date="2013" name="Genome Announc.">
        <title>Draft Genome Sequence of Cyclobacterium qasimii Strain M12-11BT, Isolated from Arctic Marine Sediment.</title>
        <authorList>
            <person name="Shivaji S."/>
            <person name="Ara S."/>
            <person name="Singh A."/>
            <person name="Kumar Pinnaka A."/>
        </authorList>
    </citation>
    <scope>NUCLEOTIDE SEQUENCE [LARGE SCALE GENOMIC DNA]</scope>
    <source>
        <strain evidence="1 2">M12-11B</strain>
    </source>
</reference>
<name>S7VR30_9BACT</name>
<comment type="caution">
    <text evidence="1">The sequence shown here is derived from an EMBL/GenBank/DDBJ whole genome shotgun (WGS) entry which is preliminary data.</text>
</comment>
<gene>
    <name evidence="1" type="ORF">ADICYQ_0080</name>
</gene>
<dbReference type="EMBL" id="ATNM01000003">
    <property type="protein sequence ID" value="EPR71832.1"/>
    <property type="molecule type" value="Genomic_DNA"/>
</dbReference>
<evidence type="ECO:0000313" key="2">
    <source>
        <dbReference type="Proteomes" id="UP000014974"/>
    </source>
</evidence>
<sequence>MFAIASFKEKIAFEFRQQITFSTSIDSNKLLIHVKIILSILICNKNLLQCSWAKKQ</sequence>
<proteinExistence type="predicted"/>